<dbReference type="InterPro" id="IPR038765">
    <property type="entry name" value="Papain-like_cys_pep_sf"/>
</dbReference>
<keyword evidence="8" id="KW-1185">Reference proteome</keyword>
<dbReference type="GO" id="GO:0006508">
    <property type="term" value="P:proteolysis"/>
    <property type="evidence" value="ECO:0007669"/>
    <property type="project" value="UniProtKB-KW"/>
</dbReference>
<evidence type="ECO:0000313" key="8">
    <source>
        <dbReference type="Proteomes" id="UP001153069"/>
    </source>
</evidence>
<reference evidence="7" key="1">
    <citation type="submission" date="2020-06" db="EMBL/GenBank/DDBJ databases">
        <authorList>
            <consortium name="Plant Systems Biology data submission"/>
        </authorList>
    </citation>
    <scope>NUCLEOTIDE SEQUENCE</scope>
    <source>
        <strain evidence="7">D6</strain>
    </source>
</reference>
<dbReference type="Proteomes" id="UP001153069">
    <property type="component" value="Unassembled WGS sequence"/>
</dbReference>
<gene>
    <name evidence="7" type="ORF">SEMRO_453_G146200.1</name>
</gene>
<comment type="similarity">
    <text evidence="1">Belongs to the peptidase C1 family.</text>
</comment>
<name>A0A9N8HE28_9STRA</name>
<dbReference type="PANTHER" id="PTHR12411">
    <property type="entry name" value="CYSTEINE PROTEASE FAMILY C1-RELATED"/>
    <property type="match status" value="1"/>
</dbReference>
<keyword evidence="7" id="KW-0378">Hydrolase</keyword>
<dbReference type="SMART" id="SM00848">
    <property type="entry name" value="Inhibitor_I29"/>
    <property type="match status" value="1"/>
</dbReference>
<dbReference type="PROSITE" id="PS00139">
    <property type="entry name" value="THIOL_PROTEASE_CYS"/>
    <property type="match status" value="1"/>
</dbReference>
<keyword evidence="3" id="KW-1015">Disulfide bond</keyword>
<dbReference type="PRINTS" id="PR00705">
    <property type="entry name" value="PAPAIN"/>
</dbReference>
<dbReference type="GO" id="GO:0008234">
    <property type="term" value="F:cysteine-type peptidase activity"/>
    <property type="evidence" value="ECO:0007669"/>
    <property type="project" value="InterPro"/>
</dbReference>
<dbReference type="AlphaFoldDB" id="A0A9N8HE28"/>
<dbReference type="InterPro" id="IPR013128">
    <property type="entry name" value="Peptidase_C1A"/>
</dbReference>
<evidence type="ECO:0000256" key="4">
    <source>
        <dbReference type="SAM" id="SignalP"/>
    </source>
</evidence>
<feature type="signal peptide" evidence="4">
    <location>
        <begin position="1"/>
        <end position="19"/>
    </location>
</feature>
<feature type="domain" description="Peptidase C1A papain C-terminal" evidence="5">
    <location>
        <begin position="139"/>
        <end position="398"/>
    </location>
</feature>
<dbReference type="Gene3D" id="3.90.70.10">
    <property type="entry name" value="Cysteine proteinases"/>
    <property type="match status" value="1"/>
</dbReference>
<dbReference type="OrthoDB" id="10253408at2759"/>
<dbReference type="CDD" id="cd02248">
    <property type="entry name" value="Peptidase_C1A"/>
    <property type="match status" value="1"/>
</dbReference>
<evidence type="ECO:0000256" key="3">
    <source>
        <dbReference type="ARBA" id="ARBA00023157"/>
    </source>
</evidence>
<proteinExistence type="inferred from homology"/>
<keyword evidence="2" id="KW-0865">Zymogen</keyword>
<evidence type="ECO:0000256" key="1">
    <source>
        <dbReference type="ARBA" id="ARBA00008455"/>
    </source>
</evidence>
<dbReference type="InterPro" id="IPR025661">
    <property type="entry name" value="Pept_asp_AS"/>
</dbReference>
<dbReference type="Pfam" id="PF08246">
    <property type="entry name" value="Inhibitor_I29"/>
    <property type="match status" value="1"/>
</dbReference>
<evidence type="ECO:0000259" key="5">
    <source>
        <dbReference type="SMART" id="SM00645"/>
    </source>
</evidence>
<dbReference type="EMBL" id="CAICTM010000452">
    <property type="protein sequence ID" value="CAB9510806.1"/>
    <property type="molecule type" value="Genomic_DNA"/>
</dbReference>
<dbReference type="InterPro" id="IPR039417">
    <property type="entry name" value="Peptidase_C1A_papain-like"/>
</dbReference>
<dbReference type="SMART" id="SM00645">
    <property type="entry name" value="Pept_C1"/>
    <property type="match status" value="1"/>
</dbReference>
<feature type="domain" description="Cathepsin propeptide inhibitor" evidence="6">
    <location>
        <begin position="27"/>
        <end position="88"/>
    </location>
</feature>
<dbReference type="Pfam" id="PF00112">
    <property type="entry name" value="Peptidase_C1"/>
    <property type="match status" value="1"/>
</dbReference>
<feature type="chain" id="PRO_5040425783" evidence="4">
    <location>
        <begin position="20"/>
        <end position="449"/>
    </location>
</feature>
<comment type="caution">
    <text evidence="7">The sequence shown here is derived from an EMBL/GenBank/DDBJ whole genome shotgun (WGS) entry which is preliminary data.</text>
</comment>
<keyword evidence="4" id="KW-0732">Signal</keyword>
<evidence type="ECO:0000256" key="2">
    <source>
        <dbReference type="ARBA" id="ARBA00023145"/>
    </source>
</evidence>
<dbReference type="SUPFAM" id="SSF54001">
    <property type="entry name" value="Cysteine proteinases"/>
    <property type="match status" value="1"/>
</dbReference>
<accession>A0A9N8HE28</accession>
<dbReference type="InterPro" id="IPR000668">
    <property type="entry name" value="Peptidase_C1A_C"/>
</dbReference>
<dbReference type="InterPro" id="IPR013201">
    <property type="entry name" value="Prot_inhib_I29"/>
</dbReference>
<organism evidence="7 8">
    <name type="scientific">Seminavis robusta</name>
    <dbReference type="NCBI Taxonomy" id="568900"/>
    <lineage>
        <taxon>Eukaryota</taxon>
        <taxon>Sar</taxon>
        <taxon>Stramenopiles</taxon>
        <taxon>Ochrophyta</taxon>
        <taxon>Bacillariophyta</taxon>
        <taxon>Bacillariophyceae</taxon>
        <taxon>Bacillariophycidae</taxon>
        <taxon>Naviculales</taxon>
        <taxon>Naviculaceae</taxon>
        <taxon>Seminavis</taxon>
    </lineage>
</organism>
<dbReference type="PROSITE" id="PS00640">
    <property type="entry name" value="THIOL_PROTEASE_ASN"/>
    <property type="match status" value="1"/>
</dbReference>
<evidence type="ECO:0000313" key="7">
    <source>
        <dbReference type="EMBL" id="CAB9510806.1"/>
    </source>
</evidence>
<dbReference type="InterPro" id="IPR000169">
    <property type="entry name" value="Pept_cys_AS"/>
</dbReference>
<protein>
    <submittedName>
        <fullName evidence="7">Senescence-specific cysteine protease SAG39</fullName>
    </submittedName>
</protein>
<sequence length="449" mass="50319">MTRFPLGFWLLLTVGSVWAHDDAYYSFDDFVKEYGKIYNSDEERQMRKEIFEANFLTIQDHNNNNKRDEYSHVLAVNEWADRRIPEELPLGLHKKAVVAEDDPLNLMFITRPTKKQSTDAAEAFYQDWLKNTVVPVSELPKEVDWRSHNPKVTTHVKNQGFCGSCWAVASTEVLESHIALKTGKLFKLSPQELVSCVQNPLHCGGGGGCQGATYELAFEYVMEHGMVPEKEFPYRSGTGFNVKCSLVNGTLEQESSSLLRRPFDDNTHDNDYIDGAVATIDGYINFPTNNYTELMNAVATLGPIGVTTAASRWSFYRGGVYEVKDHQTKGATDVDHAVVLEGYGIDQESQKPFWLVRNSWGASWGEDGYIRLKRVDPSTLPDFDEDDCGIDTDPSDGAACTKDKDGHTIKPKPVKVCGTSAILYDTFVPVGGRLISNKNKKESRKVQVS</sequence>
<evidence type="ECO:0000259" key="6">
    <source>
        <dbReference type="SMART" id="SM00848"/>
    </source>
</evidence>
<keyword evidence="7" id="KW-0645">Protease</keyword>